<organism evidence="2">
    <name type="scientific">Chromera velia CCMP2878</name>
    <dbReference type="NCBI Taxonomy" id="1169474"/>
    <lineage>
        <taxon>Eukaryota</taxon>
        <taxon>Sar</taxon>
        <taxon>Alveolata</taxon>
        <taxon>Colpodellida</taxon>
        <taxon>Chromeraceae</taxon>
        <taxon>Chromera</taxon>
    </lineage>
</organism>
<feature type="region of interest" description="Disordered" evidence="1">
    <location>
        <begin position="285"/>
        <end position="310"/>
    </location>
</feature>
<reference evidence="2" key="1">
    <citation type="submission" date="2014-11" db="EMBL/GenBank/DDBJ databases">
        <authorList>
            <person name="Otto D Thomas"/>
            <person name="Naeem Raeece"/>
        </authorList>
    </citation>
    <scope>NUCLEOTIDE SEQUENCE</scope>
</reference>
<evidence type="ECO:0000256" key="1">
    <source>
        <dbReference type="SAM" id="MobiDB-lite"/>
    </source>
</evidence>
<proteinExistence type="predicted"/>
<dbReference type="VEuPathDB" id="CryptoDB:Cvel_18601"/>
<dbReference type="EMBL" id="CDMZ01000609">
    <property type="protein sequence ID" value="CEM17841.1"/>
    <property type="molecule type" value="Genomic_DNA"/>
</dbReference>
<feature type="region of interest" description="Disordered" evidence="1">
    <location>
        <begin position="416"/>
        <end position="443"/>
    </location>
</feature>
<protein>
    <submittedName>
        <fullName evidence="2">Uncharacterized protein</fullName>
    </submittedName>
</protein>
<name>A0A0G4FT35_9ALVE</name>
<feature type="compositionally biased region" description="Basic and acidic residues" evidence="1">
    <location>
        <begin position="287"/>
        <end position="304"/>
    </location>
</feature>
<accession>A0A0G4FT35</accession>
<evidence type="ECO:0000313" key="2">
    <source>
        <dbReference type="EMBL" id="CEM17841.1"/>
    </source>
</evidence>
<dbReference type="AlphaFoldDB" id="A0A0G4FT35"/>
<sequence length="491" mass="53447">MSMEIPKELVEENFDRCLGEFTKRFGLMMMGRGPVLQTSTTVVSGRSAECLRYVSRVESVDDTASEAGGKGGEGREKGNYKGQGKGEVIRDPADRLNGSDTEAVPQVGDETLSTSPPPPPLPSPAAAVALTDAQRISMSCGSTVGVEVSSPFLSAAQRGGGGVEKGLCAVSDRGVRKSIARQRKIRSADVKKLLYLCVETGRGGAGSFPFVQRDTSEWSARRSVFTQGDTEVVGGKQESVQRGCEVFTHPAKQWEGGECLEGDDGGRKCPEWVFARALEASRNWRSSKADRGRDRDERRRKSAEEELQTSAGTGRGNIIFRIRTNAPPNTFVATPRWGVLREGEACEVAIIMQRGVGKRMSRGDLRGFCAIRVEARAMKANESMPSLSFESAWAGLQESEVQKWEVPIETKKAKSSIKRKGKKAGDECKMKDTTRNHQQLPPFPPEVHYNEVFACPPPALPRAAAAAEEIQPARPPLDVNINLGHRVVDEL</sequence>
<feature type="compositionally biased region" description="Basic and acidic residues" evidence="1">
    <location>
        <begin position="423"/>
        <end position="435"/>
    </location>
</feature>
<gene>
    <name evidence="2" type="ORF">Cvel_18601.t2.CR1</name>
</gene>
<feature type="region of interest" description="Disordered" evidence="1">
    <location>
        <begin position="61"/>
        <end position="120"/>
    </location>
</feature>